<keyword evidence="3" id="KW-1185">Reference proteome</keyword>
<keyword evidence="1" id="KW-0812">Transmembrane</keyword>
<dbReference type="RefSeq" id="WP_133580477.1">
    <property type="nucleotide sequence ID" value="NZ_SNYJ01000007.1"/>
</dbReference>
<dbReference type="EMBL" id="SNYJ01000007">
    <property type="protein sequence ID" value="TDQ39805.1"/>
    <property type="molecule type" value="Genomic_DNA"/>
</dbReference>
<organism evidence="2 3">
    <name type="scientific">Aureibacillus halotolerans</name>
    <dbReference type="NCBI Taxonomy" id="1508390"/>
    <lineage>
        <taxon>Bacteria</taxon>
        <taxon>Bacillati</taxon>
        <taxon>Bacillota</taxon>
        <taxon>Bacilli</taxon>
        <taxon>Bacillales</taxon>
        <taxon>Bacillaceae</taxon>
        <taxon>Aureibacillus</taxon>
    </lineage>
</organism>
<feature type="transmembrane region" description="Helical" evidence="1">
    <location>
        <begin position="59"/>
        <end position="79"/>
    </location>
</feature>
<dbReference type="AlphaFoldDB" id="A0A4R6U5N6"/>
<protein>
    <submittedName>
        <fullName evidence="2">Uncharacterized protein</fullName>
    </submittedName>
</protein>
<keyword evidence="1" id="KW-1133">Transmembrane helix</keyword>
<dbReference type="OrthoDB" id="156858at2"/>
<reference evidence="2 3" key="1">
    <citation type="submission" date="2019-03" db="EMBL/GenBank/DDBJ databases">
        <title>Genomic Encyclopedia of Type Strains, Phase IV (KMG-IV): sequencing the most valuable type-strain genomes for metagenomic binning, comparative biology and taxonomic classification.</title>
        <authorList>
            <person name="Goeker M."/>
        </authorList>
    </citation>
    <scope>NUCLEOTIDE SEQUENCE [LARGE SCALE GENOMIC DNA]</scope>
    <source>
        <strain evidence="2 3">DSM 28697</strain>
    </source>
</reference>
<comment type="caution">
    <text evidence="2">The sequence shown here is derived from an EMBL/GenBank/DDBJ whole genome shotgun (WGS) entry which is preliminary data.</text>
</comment>
<keyword evidence="1" id="KW-0472">Membrane</keyword>
<evidence type="ECO:0000313" key="2">
    <source>
        <dbReference type="EMBL" id="TDQ39805.1"/>
    </source>
</evidence>
<accession>A0A4R6U5N6</accession>
<gene>
    <name evidence="2" type="ORF">EV213_107173</name>
</gene>
<feature type="transmembrane region" description="Helical" evidence="1">
    <location>
        <begin position="86"/>
        <end position="110"/>
    </location>
</feature>
<evidence type="ECO:0000256" key="1">
    <source>
        <dbReference type="SAM" id="Phobius"/>
    </source>
</evidence>
<feature type="transmembrane region" description="Helical" evidence="1">
    <location>
        <begin position="136"/>
        <end position="158"/>
    </location>
</feature>
<name>A0A4R6U5N6_9BACI</name>
<evidence type="ECO:0000313" key="3">
    <source>
        <dbReference type="Proteomes" id="UP000295632"/>
    </source>
</evidence>
<feature type="transmembrane region" description="Helical" evidence="1">
    <location>
        <begin position="12"/>
        <end position="39"/>
    </location>
</feature>
<proteinExistence type="predicted"/>
<sequence length="171" mass="18979">MKKLAITPKRWLLTLHLLFAGILLGVSVTFLVLSITAATTNDQSVLLASYTSMHTLATSAVRASTIGTVVTGILLSIWTKWGLFTFYWIIAKEILTLISIGLGIVGMYIWTLDAMSMTTEEGFSAMQNPAFQINQIQLFSGIFLQIVSLVAMFILSVFKPWGQRSIKRTKR</sequence>
<dbReference type="Proteomes" id="UP000295632">
    <property type="component" value="Unassembled WGS sequence"/>
</dbReference>